<organism evidence="2 3">
    <name type="scientific">Operophtera brumata</name>
    <name type="common">Winter moth</name>
    <name type="synonym">Phalaena brumata</name>
    <dbReference type="NCBI Taxonomy" id="104452"/>
    <lineage>
        <taxon>Eukaryota</taxon>
        <taxon>Metazoa</taxon>
        <taxon>Ecdysozoa</taxon>
        <taxon>Arthropoda</taxon>
        <taxon>Hexapoda</taxon>
        <taxon>Insecta</taxon>
        <taxon>Pterygota</taxon>
        <taxon>Neoptera</taxon>
        <taxon>Endopterygota</taxon>
        <taxon>Lepidoptera</taxon>
        <taxon>Glossata</taxon>
        <taxon>Ditrysia</taxon>
        <taxon>Geometroidea</taxon>
        <taxon>Geometridae</taxon>
        <taxon>Larentiinae</taxon>
        <taxon>Operophtera</taxon>
    </lineage>
</organism>
<evidence type="ECO:0000313" key="3">
    <source>
        <dbReference type="Proteomes" id="UP000037510"/>
    </source>
</evidence>
<dbReference type="PANTHER" id="PTHR31196">
    <property type="entry name" value="RNA POLYMERASE II NUCLEAR LOCALIZATION PROTEIN SLC7A6OS-RELATED"/>
    <property type="match status" value="1"/>
</dbReference>
<dbReference type="AlphaFoldDB" id="A0A0L7LC74"/>
<dbReference type="Proteomes" id="UP000037510">
    <property type="component" value="Unassembled WGS sequence"/>
</dbReference>
<dbReference type="GO" id="GO:0032502">
    <property type="term" value="P:developmental process"/>
    <property type="evidence" value="ECO:0007669"/>
    <property type="project" value="TreeGrafter"/>
</dbReference>
<keyword evidence="3" id="KW-1185">Reference proteome</keyword>
<comment type="caution">
    <text evidence="2">The sequence shown here is derived from an EMBL/GenBank/DDBJ whole genome shotgun (WGS) entry which is preliminary data.</text>
</comment>
<evidence type="ECO:0000256" key="1">
    <source>
        <dbReference type="SAM" id="MobiDB-lite"/>
    </source>
</evidence>
<protein>
    <recommendedName>
        <fullName evidence="4">RNA polymerase II nuclear localization protein SLC7A6OS</fullName>
    </recommendedName>
</protein>
<dbReference type="PANTHER" id="PTHR31196:SF2">
    <property type="entry name" value="RNA POLYMERASE II NUCLEAR LOCALIZATION PROTEIN SLC7A6OS-RELATED"/>
    <property type="match status" value="1"/>
</dbReference>
<feature type="region of interest" description="Disordered" evidence="1">
    <location>
        <begin position="170"/>
        <end position="204"/>
    </location>
</feature>
<accession>A0A0L7LC74</accession>
<reference evidence="2 3" key="1">
    <citation type="journal article" date="2015" name="Genome Biol. Evol.">
        <title>The genome of winter moth (Operophtera brumata) provides a genomic perspective on sexual dimorphism and phenology.</title>
        <authorList>
            <person name="Derks M.F."/>
            <person name="Smit S."/>
            <person name="Salis L."/>
            <person name="Schijlen E."/>
            <person name="Bossers A."/>
            <person name="Mateman C."/>
            <person name="Pijl A.S."/>
            <person name="de Ridder D."/>
            <person name="Groenen M.A."/>
            <person name="Visser M.E."/>
            <person name="Megens H.J."/>
        </authorList>
    </citation>
    <scope>NUCLEOTIDE SEQUENCE [LARGE SCALE GENOMIC DNA]</scope>
    <source>
        <strain evidence="2">WM2013NL</strain>
        <tissue evidence="2">Head and thorax</tissue>
    </source>
</reference>
<dbReference type="EMBL" id="JTDY01001703">
    <property type="protein sequence ID" value="KOB73112.1"/>
    <property type="molecule type" value="Genomic_DNA"/>
</dbReference>
<gene>
    <name evidence="2" type="ORF">OBRU01_11266</name>
</gene>
<name>A0A0L7LC74_OPEBR</name>
<proteinExistence type="predicted"/>
<dbReference type="STRING" id="104452.A0A0L7LC74"/>
<dbReference type="InterPro" id="IPR040218">
    <property type="entry name" value="SLC7A6OS"/>
</dbReference>
<feature type="compositionally biased region" description="Acidic residues" evidence="1">
    <location>
        <begin position="177"/>
        <end position="187"/>
    </location>
</feature>
<sequence length="298" mass="33985">MLPLTVTQVFVGRGKYSFTRPPGGSKVMATSTVLRVKRRLEDNPQDALVLLCKRMKTDTDEISPSLFVFRGTVENQETPSVKKIVPKLDLKQQSTSKVKDLIQKLRNERKDHSIESRYEVVNCSRGLKDIETEEFDLVDLERKDDAEGDAQYAYDLIEHYETDLVLDRNGAASSSDEANDDDDDSNDEGNWRNEYPDSEASSINEEDIVKAMERVDIGKETEDAQRYGDAYASYKARVLRQQSALDARALFRPLTEQLYLLISGYKADSGDEGFYYGQDENTDQFREQYASDDEYSPD</sequence>
<evidence type="ECO:0008006" key="4">
    <source>
        <dbReference type="Google" id="ProtNLM"/>
    </source>
</evidence>
<evidence type="ECO:0000313" key="2">
    <source>
        <dbReference type="EMBL" id="KOB73112.1"/>
    </source>
</evidence>